<evidence type="ECO:0000313" key="2">
    <source>
        <dbReference type="Proteomes" id="UP001519460"/>
    </source>
</evidence>
<gene>
    <name evidence="1" type="ORF">BaRGS_00038310</name>
</gene>
<protein>
    <submittedName>
        <fullName evidence="1">Uncharacterized protein</fullName>
    </submittedName>
</protein>
<proteinExistence type="predicted"/>
<accession>A0ABD0J778</accession>
<comment type="caution">
    <text evidence="1">The sequence shown here is derived from an EMBL/GenBank/DDBJ whole genome shotgun (WGS) entry which is preliminary data.</text>
</comment>
<evidence type="ECO:0000313" key="1">
    <source>
        <dbReference type="EMBL" id="KAK7462659.1"/>
    </source>
</evidence>
<organism evidence="1 2">
    <name type="scientific">Batillaria attramentaria</name>
    <dbReference type="NCBI Taxonomy" id="370345"/>
    <lineage>
        <taxon>Eukaryota</taxon>
        <taxon>Metazoa</taxon>
        <taxon>Spiralia</taxon>
        <taxon>Lophotrochozoa</taxon>
        <taxon>Mollusca</taxon>
        <taxon>Gastropoda</taxon>
        <taxon>Caenogastropoda</taxon>
        <taxon>Sorbeoconcha</taxon>
        <taxon>Cerithioidea</taxon>
        <taxon>Batillariidae</taxon>
        <taxon>Batillaria</taxon>
    </lineage>
</organism>
<dbReference type="AlphaFoldDB" id="A0ABD0J778"/>
<reference evidence="1 2" key="1">
    <citation type="journal article" date="2023" name="Sci. Data">
        <title>Genome assembly of the Korean intertidal mud-creeper Batillaria attramentaria.</title>
        <authorList>
            <person name="Patra A.K."/>
            <person name="Ho P.T."/>
            <person name="Jun S."/>
            <person name="Lee S.J."/>
            <person name="Kim Y."/>
            <person name="Won Y.J."/>
        </authorList>
    </citation>
    <scope>NUCLEOTIDE SEQUENCE [LARGE SCALE GENOMIC DNA]</scope>
    <source>
        <strain evidence="1">Wonlab-2016</strain>
    </source>
</reference>
<dbReference type="EMBL" id="JACVVK020000611">
    <property type="protein sequence ID" value="KAK7462659.1"/>
    <property type="molecule type" value="Genomic_DNA"/>
</dbReference>
<dbReference type="Proteomes" id="UP001519460">
    <property type="component" value="Unassembled WGS sequence"/>
</dbReference>
<keyword evidence="2" id="KW-1185">Reference proteome</keyword>
<name>A0ABD0J778_9CAEN</name>
<sequence length="211" mass="24190">MPEVGQFSGRAIPKTVDVKVVSKREVKAMGVTLPYLPPPNVSRAKRERLQRTRPLPHGPSLYYEEPKRPRKVITWDEAINARPPLRIDMEGPTPCSYTPRVKPLNETNAPSYTFGSKCQPEKEADLWTEWSSKDEEEEEASLLTESQRSLVAVSSSDTQLILIILMKIDMPKVWRSEFQGNHPHKTYRHVAYCTPPDEEIERYCRPASCQL</sequence>